<proteinExistence type="predicted"/>
<dbReference type="SUPFAM" id="SSF53756">
    <property type="entry name" value="UDP-Glycosyltransferase/glycogen phosphorylase"/>
    <property type="match status" value="1"/>
</dbReference>
<comment type="caution">
    <text evidence="1">The sequence shown here is derived from an EMBL/GenBank/DDBJ whole genome shotgun (WGS) entry which is preliminary data.</text>
</comment>
<protein>
    <recommendedName>
        <fullName evidence="3">Glycosyl transferase family 28 C-terminal domain-containing protein</fullName>
    </recommendedName>
</protein>
<dbReference type="Proteomes" id="UP000292346">
    <property type="component" value="Unassembled WGS sequence"/>
</dbReference>
<dbReference type="EMBL" id="SJJZ01000004">
    <property type="protein sequence ID" value="TCC04260.1"/>
    <property type="molecule type" value="Genomic_DNA"/>
</dbReference>
<accession>A0A4R0H606</accession>
<evidence type="ECO:0008006" key="3">
    <source>
        <dbReference type="Google" id="ProtNLM"/>
    </source>
</evidence>
<dbReference type="RefSeq" id="WP_131345362.1">
    <property type="nucleotide sequence ID" value="NZ_SJJZ01000004.1"/>
</dbReference>
<organism evidence="1 2">
    <name type="scientific">Kribbella soli</name>
    <dbReference type="NCBI Taxonomy" id="1124743"/>
    <lineage>
        <taxon>Bacteria</taxon>
        <taxon>Bacillati</taxon>
        <taxon>Actinomycetota</taxon>
        <taxon>Actinomycetes</taxon>
        <taxon>Propionibacteriales</taxon>
        <taxon>Kribbellaceae</taxon>
        <taxon>Kribbella</taxon>
    </lineage>
</organism>
<evidence type="ECO:0000313" key="1">
    <source>
        <dbReference type="EMBL" id="TCC04260.1"/>
    </source>
</evidence>
<dbReference type="OrthoDB" id="6620093at2"/>
<gene>
    <name evidence="1" type="ORF">E0H45_34855</name>
</gene>
<reference evidence="1 2" key="1">
    <citation type="submission" date="2019-02" db="EMBL/GenBank/DDBJ databases">
        <title>Kribbella capetownensis sp. nov. and Kribbella speibonae sp. nov., isolated from soil.</title>
        <authorList>
            <person name="Curtis S.M."/>
            <person name="Norton I."/>
            <person name="Everest G.J."/>
            <person name="Meyers P.R."/>
        </authorList>
    </citation>
    <scope>NUCLEOTIDE SEQUENCE [LARGE SCALE GENOMIC DNA]</scope>
    <source>
        <strain evidence="1 2">KCTC 29219</strain>
    </source>
</reference>
<evidence type="ECO:0000313" key="2">
    <source>
        <dbReference type="Proteomes" id="UP000292346"/>
    </source>
</evidence>
<dbReference type="Gene3D" id="3.40.50.2000">
    <property type="entry name" value="Glycogen Phosphorylase B"/>
    <property type="match status" value="1"/>
</dbReference>
<name>A0A4R0H606_9ACTN</name>
<dbReference type="AlphaFoldDB" id="A0A4R0H606"/>
<keyword evidence="2" id="KW-1185">Reference proteome</keyword>
<sequence>MVVHDNRPSVVVAANAASVPAVSICQQVHLVGFAYDGASRTWSLAVEPFNRVLSAHDLPEIGGDLRELYARGLIIVPSIPEFDPVPGCQPVENVKHVGPLTMLSDPGAPGGNHDTERGGIFFYRTMFDAARAEEFMDAFGDLGSRIMIATGDDDAARRLRDSSQFGQTSIRVMFDMSVVARTAKCAVTIGGHGSCLSCIQASLPSVIVLNPSPERELNAKWMERMGLGRVLRPQATHLPVIPWAEVRSVAEHLSSDSQVRSNVAHWRARLHGDGAAIAVDQIARFANL</sequence>